<dbReference type="InterPro" id="IPR008995">
    <property type="entry name" value="Mo/tungstate-bd_C_term_dom"/>
</dbReference>
<dbReference type="PROSITE" id="PS00211">
    <property type="entry name" value="ABC_TRANSPORTER_1"/>
    <property type="match status" value="1"/>
</dbReference>
<dbReference type="PANTHER" id="PTHR43875:SF10">
    <property type="entry name" value="BLL2173 PROTEIN"/>
    <property type="match status" value="1"/>
</dbReference>
<dbReference type="InterPro" id="IPR040582">
    <property type="entry name" value="OB_MalK-like"/>
</dbReference>
<dbReference type="InterPro" id="IPR003593">
    <property type="entry name" value="AAA+_ATPase"/>
</dbReference>
<evidence type="ECO:0000256" key="2">
    <source>
        <dbReference type="ARBA" id="ARBA00022448"/>
    </source>
</evidence>
<dbReference type="Pfam" id="PF00005">
    <property type="entry name" value="ABC_tran"/>
    <property type="match status" value="1"/>
</dbReference>
<dbReference type="Gene3D" id="2.40.50.140">
    <property type="entry name" value="Nucleic acid-binding proteins"/>
    <property type="match status" value="1"/>
</dbReference>
<keyword evidence="2" id="KW-0813">Transport</keyword>
<keyword evidence="3" id="KW-0547">Nucleotide-binding</keyword>
<protein>
    <submittedName>
        <fullName evidence="6">ABC transporter ATP-binding protein</fullName>
    </submittedName>
</protein>
<evidence type="ECO:0000256" key="1">
    <source>
        <dbReference type="ARBA" id="ARBA00005417"/>
    </source>
</evidence>
<dbReference type="Gene3D" id="2.40.50.100">
    <property type="match status" value="1"/>
</dbReference>
<accession>A0ABV8UG66</accession>
<evidence type="ECO:0000259" key="5">
    <source>
        <dbReference type="PROSITE" id="PS50893"/>
    </source>
</evidence>
<dbReference type="InterPro" id="IPR012340">
    <property type="entry name" value="NA-bd_OB-fold"/>
</dbReference>
<evidence type="ECO:0000256" key="4">
    <source>
        <dbReference type="ARBA" id="ARBA00022840"/>
    </source>
</evidence>
<dbReference type="SMART" id="SM00382">
    <property type="entry name" value="AAA"/>
    <property type="match status" value="1"/>
</dbReference>
<dbReference type="PANTHER" id="PTHR43875">
    <property type="entry name" value="MALTODEXTRIN IMPORT ATP-BINDING PROTEIN MSMX"/>
    <property type="match status" value="1"/>
</dbReference>
<sequence length="357" mass="39450">MASVVLKNITKAFGELPVVHGVDITIPDESFTVLVGPSGCGKSTLLRMVAGLEDVTDGEIAIGEKIINDVPARNRDVAMVFQSYALYPHMTVAENLGFNLRLKGITKGERRRQALEVAELVGISEYLERYPRQLSGGQRQRVAMARAIMRDPQVFLFDEPLSNLDAKLRVRMRTEIRQLQQRLSTTTIYVTHDQGEAMTMADQIVVMRDGIVEQVGSPLEVYDQPATEFVAGFIGSPSMNLFSGQAARNENGETYIESEVGALPLSSDIQIEDGRKVTYGIRPIALTVSEDSRALPVTVDVVEAMGDQDHVFVHIGDTRICAVFHERLSLRPGDQIQLMPDLERVHLFDQGTGLRVA</sequence>
<dbReference type="GO" id="GO:0005524">
    <property type="term" value="F:ATP binding"/>
    <property type="evidence" value="ECO:0007669"/>
    <property type="project" value="UniProtKB-KW"/>
</dbReference>
<dbReference type="InterPro" id="IPR047641">
    <property type="entry name" value="ABC_transpr_MalK/UgpC-like"/>
</dbReference>
<dbReference type="SUPFAM" id="SSF50331">
    <property type="entry name" value="MOP-like"/>
    <property type="match status" value="1"/>
</dbReference>
<name>A0ABV8UG66_9PROT</name>
<dbReference type="Proteomes" id="UP001595799">
    <property type="component" value="Unassembled WGS sequence"/>
</dbReference>
<dbReference type="CDD" id="cd03301">
    <property type="entry name" value="ABC_MalK_N"/>
    <property type="match status" value="1"/>
</dbReference>
<keyword evidence="7" id="KW-1185">Reference proteome</keyword>
<comment type="caution">
    <text evidence="6">The sequence shown here is derived from an EMBL/GenBank/DDBJ whole genome shotgun (WGS) entry which is preliminary data.</text>
</comment>
<dbReference type="PROSITE" id="PS50893">
    <property type="entry name" value="ABC_TRANSPORTER_2"/>
    <property type="match status" value="1"/>
</dbReference>
<dbReference type="EMBL" id="JBHSCW010000001">
    <property type="protein sequence ID" value="MFC4350273.1"/>
    <property type="molecule type" value="Genomic_DNA"/>
</dbReference>
<dbReference type="Gene3D" id="3.40.50.300">
    <property type="entry name" value="P-loop containing nucleotide triphosphate hydrolases"/>
    <property type="match status" value="1"/>
</dbReference>
<dbReference type="Pfam" id="PF03459">
    <property type="entry name" value="TOBE"/>
    <property type="match status" value="1"/>
</dbReference>
<evidence type="ECO:0000313" key="7">
    <source>
        <dbReference type="Proteomes" id="UP001595799"/>
    </source>
</evidence>
<organism evidence="6 7">
    <name type="scientific">Fodinicurvata halophila</name>
    <dbReference type="NCBI Taxonomy" id="1419723"/>
    <lineage>
        <taxon>Bacteria</taxon>
        <taxon>Pseudomonadati</taxon>
        <taxon>Pseudomonadota</taxon>
        <taxon>Alphaproteobacteria</taxon>
        <taxon>Rhodospirillales</taxon>
        <taxon>Rhodovibrionaceae</taxon>
        <taxon>Fodinicurvata</taxon>
    </lineage>
</organism>
<reference evidence="7" key="1">
    <citation type="journal article" date="2019" name="Int. J. Syst. Evol. Microbiol.">
        <title>The Global Catalogue of Microorganisms (GCM) 10K type strain sequencing project: providing services to taxonomists for standard genome sequencing and annotation.</title>
        <authorList>
            <consortium name="The Broad Institute Genomics Platform"/>
            <consortium name="The Broad Institute Genome Sequencing Center for Infectious Disease"/>
            <person name="Wu L."/>
            <person name="Ma J."/>
        </authorList>
    </citation>
    <scope>NUCLEOTIDE SEQUENCE [LARGE SCALE GENOMIC DNA]</scope>
    <source>
        <strain evidence="7">CECT 8472</strain>
    </source>
</reference>
<dbReference type="RefSeq" id="WP_382420554.1">
    <property type="nucleotide sequence ID" value="NZ_JBHSCW010000001.1"/>
</dbReference>
<keyword evidence="4 6" id="KW-0067">ATP-binding</keyword>
<dbReference type="InterPro" id="IPR015855">
    <property type="entry name" value="ABC_transpr_MalK-like"/>
</dbReference>
<dbReference type="InterPro" id="IPR017871">
    <property type="entry name" value="ABC_transporter-like_CS"/>
</dbReference>
<comment type="similarity">
    <text evidence="1">Belongs to the ABC transporter superfamily.</text>
</comment>
<dbReference type="SUPFAM" id="SSF52540">
    <property type="entry name" value="P-loop containing nucleoside triphosphate hydrolases"/>
    <property type="match status" value="1"/>
</dbReference>
<evidence type="ECO:0000256" key="3">
    <source>
        <dbReference type="ARBA" id="ARBA00022741"/>
    </source>
</evidence>
<proteinExistence type="inferred from homology"/>
<evidence type="ECO:0000313" key="6">
    <source>
        <dbReference type="EMBL" id="MFC4350273.1"/>
    </source>
</evidence>
<dbReference type="InterPro" id="IPR027417">
    <property type="entry name" value="P-loop_NTPase"/>
</dbReference>
<dbReference type="Pfam" id="PF17912">
    <property type="entry name" value="OB_MalK"/>
    <property type="match status" value="1"/>
</dbReference>
<feature type="domain" description="ABC transporter" evidence="5">
    <location>
        <begin position="4"/>
        <end position="234"/>
    </location>
</feature>
<dbReference type="InterPro" id="IPR005116">
    <property type="entry name" value="Transp-assoc_OB_typ1"/>
</dbReference>
<dbReference type="InterPro" id="IPR003439">
    <property type="entry name" value="ABC_transporter-like_ATP-bd"/>
</dbReference>
<gene>
    <name evidence="6" type="ORF">ACFOW6_01825</name>
</gene>
<dbReference type="NCBIfam" id="NF008653">
    <property type="entry name" value="PRK11650.1"/>
    <property type="match status" value="1"/>
</dbReference>